<evidence type="ECO:0000313" key="1">
    <source>
        <dbReference type="EMBL" id="UXH46851.1"/>
    </source>
</evidence>
<proteinExistence type="predicted"/>
<accession>A0ACD4CE09</accession>
<organism evidence="1 2">
    <name type="scientific">Rossellomorea vietnamensis</name>
    <dbReference type="NCBI Taxonomy" id="218284"/>
    <lineage>
        <taxon>Bacteria</taxon>
        <taxon>Bacillati</taxon>
        <taxon>Bacillota</taxon>
        <taxon>Bacilli</taxon>
        <taxon>Bacillales</taxon>
        <taxon>Bacillaceae</taxon>
        <taxon>Rossellomorea</taxon>
    </lineage>
</organism>
<dbReference type="EMBL" id="CP104558">
    <property type="protein sequence ID" value="UXH46851.1"/>
    <property type="molecule type" value="Genomic_DNA"/>
</dbReference>
<protein>
    <submittedName>
        <fullName evidence="1">NUDIX hydrolase</fullName>
    </submittedName>
</protein>
<gene>
    <name evidence="1" type="ORF">N5C46_20905</name>
</gene>
<sequence length="143" mass="16618">MNQKGYILLAKRKDYPLWDLPGGTLEKGEELSACAIRETQEETGYSISIKQKIGEYYKPQYNDVEHLFSGELEGGSPINEGPETEEVRWFHPRKLPLNMIPNRRKQIKNYLTCRGEVVKTSLRVSPAKIFFYKGFLRVFGRFL</sequence>
<reference evidence="1" key="1">
    <citation type="submission" date="2022-09" db="EMBL/GenBank/DDBJ databases">
        <title>Complete genome sequence of Rossellomorea vietnamensis strain RL-WG62, a newly isolated PGPR with the potential for plant salinity stress alleviation.</title>
        <authorList>
            <person name="Ren L."/>
            <person name="Wang G."/>
            <person name="Hu H."/>
        </authorList>
    </citation>
    <scope>NUCLEOTIDE SEQUENCE</scope>
    <source>
        <strain evidence="1">RL-WG62</strain>
    </source>
</reference>
<dbReference type="Proteomes" id="UP001064027">
    <property type="component" value="Chromosome"/>
</dbReference>
<keyword evidence="2" id="KW-1185">Reference proteome</keyword>
<evidence type="ECO:0000313" key="2">
    <source>
        <dbReference type="Proteomes" id="UP001064027"/>
    </source>
</evidence>
<keyword evidence="1" id="KW-0378">Hydrolase</keyword>
<name>A0ACD4CE09_9BACI</name>